<evidence type="ECO:0000256" key="1">
    <source>
        <dbReference type="SAM" id="MobiDB-lite"/>
    </source>
</evidence>
<feature type="region of interest" description="Disordered" evidence="1">
    <location>
        <begin position="152"/>
        <end position="172"/>
    </location>
</feature>
<feature type="compositionally biased region" description="Low complexity" evidence="1">
    <location>
        <begin position="1107"/>
        <end position="1131"/>
    </location>
</feature>
<feature type="compositionally biased region" description="Basic and acidic residues" evidence="1">
    <location>
        <begin position="538"/>
        <end position="554"/>
    </location>
</feature>
<dbReference type="EMBL" id="CAJOBQ010000557">
    <property type="protein sequence ID" value="CAF4379849.1"/>
    <property type="molecule type" value="Genomic_DNA"/>
</dbReference>
<feature type="compositionally biased region" description="Polar residues" evidence="1">
    <location>
        <begin position="819"/>
        <end position="837"/>
    </location>
</feature>
<organism evidence="2 4">
    <name type="scientific">Rotaria socialis</name>
    <dbReference type="NCBI Taxonomy" id="392032"/>
    <lineage>
        <taxon>Eukaryota</taxon>
        <taxon>Metazoa</taxon>
        <taxon>Spiralia</taxon>
        <taxon>Gnathifera</taxon>
        <taxon>Rotifera</taxon>
        <taxon>Eurotatoria</taxon>
        <taxon>Bdelloidea</taxon>
        <taxon>Philodinida</taxon>
        <taxon>Philodinidae</taxon>
        <taxon>Rotaria</taxon>
    </lineage>
</organism>
<feature type="compositionally biased region" description="Basic and acidic residues" evidence="1">
    <location>
        <begin position="902"/>
        <end position="913"/>
    </location>
</feature>
<feature type="compositionally biased region" description="Pro residues" evidence="1">
    <location>
        <begin position="1"/>
        <end position="15"/>
    </location>
</feature>
<accession>A0A817T9B2</accession>
<gene>
    <name evidence="2" type="ORF">FME351_LOCUS429</name>
    <name evidence="3" type="ORF">TSG867_LOCUS11505</name>
</gene>
<evidence type="ECO:0000313" key="3">
    <source>
        <dbReference type="EMBL" id="CAF4379849.1"/>
    </source>
</evidence>
<feature type="compositionally biased region" description="Polar residues" evidence="1">
    <location>
        <begin position="583"/>
        <end position="598"/>
    </location>
</feature>
<dbReference type="Proteomes" id="UP000663869">
    <property type="component" value="Unassembled WGS sequence"/>
</dbReference>
<name>A0A817T9B2_9BILA</name>
<dbReference type="PANTHER" id="PTHR24216">
    <property type="entry name" value="PAXILLIN-RELATED"/>
    <property type="match status" value="1"/>
</dbReference>
<feature type="compositionally biased region" description="Low complexity" evidence="1">
    <location>
        <begin position="527"/>
        <end position="537"/>
    </location>
</feature>
<feature type="region of interest" description="Disordered" evidence="1">
    <location>
        <begin position="1020"/>
        <end position="1142"/>
    </location>
</feature>
<dbReference type="Proteomes" id="UP000663862">
    <property type="component" value="Unassembled WGS sequence"/>
</dbReference>
<feature type="compositionally biased region" description="Low complexity" evidence="1">
    <location>
        <begin position="1194"/>
        <end position="1210"/>
    </location>
</feature>
<feature type="region of interest" description="Disordered" evidence="1">
    <location>
        <begin position="1173"/>
        <end position="1210"/>
    </location>
</feature>
<feature type="compositionally biased region" description="Polar residues" evidence="1">
    <location>
        <begin position="860"/>
        <end position="871"/>
    </location>
</feature>
<proteinExistence type="predicted"/>
<feature type="region of interest" description="Disordered" evidence="1">
    <location>
        <begin position="1"/>
        <end position="58"/>
    </location>
</feature>
<feature type="region of interest" description="Disordered" evidence="1">
    <location>
        <begin position="729"/>
        <end position="987"/>
    </location>
</feature>
<evidence type="ECO:0000313" key="4">
    <source>
        <dbReference type="Proteomes" id="UP000663869"/>
    </source>
</evidence>
<dbReference type="PANTHER" id="PTHR24216:SF65">
    <property type="entry name" value="PAXILLIN-LIKE PROTEIN 1"/>
    <property type="match status" value="1"/>
</dbReference>
<comment type="caution">
    <text evidence="2">The sequence shown here is derived from an EMBL/GenBank/DDBJ whole genome shotgun (WGS) entry which is preliminary data.</text>
</comment>
<feature type="compositionally biased region" description="Low complexity" evidence="1">
    <location>
        <begin position="1088"/>
        <end position="1097"/>
    </location>
</feature>
<dbReference type="EMBL" id="CAJNYU010000010">
    <property type="protein sequence ID" value="CAF3311412.1"/>
    <property type="molecule type" value="Genomic_DNA"/>
</dbReference>
<feature type="compositionally biased region" description="Acidic residues" evidence="1">
    <location>
        <begin position="507"/>
        <end position="516"/>
    </location>
</feature>
<reference evidence="2" key="1">
    <citation type="submission" date="2021-02" db="EMBL/GenBank/DDBJ databases">
        <authorList>
            <person name="Nowell W R."/>
        </authorList>
    </citation>
    <scope>NUCLEOTIDE SEQUENCE</scope>
</reference>
<sequence>MDVQLPPPPPPPPPAFFVETTTPQITIPPPPPPPFPPSESVITTTTTAPPPPTTAAAPPTQERIWLHPWTATEMRQQASQWTLAGDAGLLLSLEQFSDKLVQRADAIQQHLNQTVNAVKSTHTRVQNCLNEFTSLANTQFIENRVYDEDETINAKASKKDEQSTEKTVSNSEAQEKVLQRYVEAIQYGLAILDTHFEHVEAKLDNIQNGASSLADDDEDVGVPVEPILEPKDPYIFRPLPYLIGTTEFMQDDFVGLGDLLNTHDEETYDVEQIEKVETDSALSSSDQEDDDFQVQVSQAPIVPAGASRPDLANRQIPPVTTTSALTDSEDDDDPFGMNTGPKFDDLVSKKPLFNDNLLKESNMPITHNTQNFNEESDNEESSLFGIPPQKLPSNIEKNNESSTLEELDETEEPKQQMGGMPLLTGGQKGMSELEKAVLRRRKAMGDPDVPIDDDDEEDSKKPTKTKSRPEQTPASVIPNLPSQPGARTATTTEKISRPSIFGGNAPVDDDDDDDNLFNDPPKLIPSTTTTTTTTTVTKTDKKPSTIILPKKEKDPFDEDDDLFGFGNDNTPSSSIPIKKNEQKSNIQPIIITKPTSFIPQAESDDEDIFQQKKSPSKPIPTVPIANTIEKAKSPSSDEDLFKAPTITKPSTTPAKITKLSDDEDTLFISKPPVQKSTIPVSSPPVKKPVSLSDENSDEEIFGITNSKPTVPIIQVKQAAAPPTKIVDKKDDADLFNKSKTSPKLPPTTQLQKVVPLSETDDEDDLFNTSTSKPKVLIKDTPQVISPLKSNDNDALFSTPAAKPKAISKQEDDDDDLFPSKSSQIKLPAANVSSPLRSKTVETSKIDTYQDPLSVNKKPTEPTTQPATTKGVTTPAAAQLERKSSSDSDEEESSRKRQLNPAKLKDGEKVDVRKLLKTININPNALKPGTRPKARSITEEAPKSSVVDDGNSTPSTEPTPAPAPAPTAVKNLPKLDSESDDEDLFTSKKKVVPPVSVAEQKKKTDIETEKVNVKDISSRIKINPMMHMPGAQTKQVANEEHESSVNTQTTSTETLKEESTVDKTMLNMYKDRAKVSVKNRAPPTRKTRSSGAAAASSANETDDLFGLSSSNEAAPSSSPTTIPVISPPTVSVTPPPPAPVTGLLDTTVAAGTANAAISDKKTNVKQKKAFSLFDSDDSDTDELLFGSKNKSSAVSKPLPTTTTATSSTTPKTTIKPSVLALDDDDSDFLSKRPIKKGTKRMDNDDIFADVKTKTQQTNKAKKDWSIMNKAAIDDTDDIFNEVSTKSSASSKSKPVNVKNKTIKDLDDIFDDPLNISTK</sequence>
<protein>
    <recommendedName>
        <fullName evidence="5">WASH complex subunit FAM21</fullName>
    </recommendedName>
</protein>
<evidence type="ECO:0008006" key="5">
    <source>
        <dbReference type="Google" id="ProtNLM"/>
    </source>
</evidence>
<feature type="compositionally biased region" description="Polar residues" evidence="1">
    <location>
        <begin position="737"/>
        <end position="751"/>
    </location>
</feature>
<feature type="region of interest" description="Disordered" evidence="1">
    <location>
        <begin position="371"/>
        <end position="693"/>
    </location>
</feature>
<feature type="region of interest" description="Disordered" evidence="1">
    <location>
        <begin position="304"/>
        <end position="334"/>
    </location>
</feature>
<evidence type="ECO:0000313" key="2">
    <source>
        <dbReference type="EMBL" id="CAF3311412.1"/>
    </source>
</evidence>
<feature type="compositionally biased region" description="Pro residues" evidence="1">
    <location>
        <begin position="26"/>
        <end position="37"/>
    </location>
</feature>